<gene>
    <name evidence="2" type="ORF">GIB67_023095</name>
</gene>
<protein>
    <submittedName>
        <fullName evidence="2">Uncharacterized protein</fullName>
    </submittedName>
</protein>
<dbReference type="EMBL" id="JACGCM010001753">
    <property type="protein sequence ID" value="KAF6150140.1"/>
    <property type="molecule type" value="Genomic_DNA"/>
</dbReference>
<accession>A0A7J7M5Q2</accession>
<organism evidence="2 3">
    <name type="scientific">Kingdonia uniflora</name>
    <dbReference type="NCBI Taxonomy" id="39325"/>
    <lineage>
        <taxon>Eukaryota</taxon>
        <taxon>Viridiplantae</taxon>
        <taxon>Streptophyta</taxon>
        <taxon>Embryophyta</taxon>
        <taxon>Tracheophyta</taxon>
        <taxon>Spermatophyta</taxon>
        <taxon>Magnoliopsida</taxon>
        <taxon>Ranunculales</taxon>
        <taxon>Circaeasteraceae</taxon>
        <taxon>Kingdonia</taxon>
    </lineage>
</organism>
<keyword evidence="3" id="KW-1185">Reference proteome</keyword>
<evidence type="ECO:0000256" key="1">
    <source>
        <dbReference type="SAM" id="MobiDB-lite"/>
    </source>
</evidence>
<comment type="caution">
    <text evidence="2">The sequence shown here is derived from an EMBL/GenBank/DDBJ whole genome shotgun (WGS) entry which is preliminary data.</text>
</comment>
<proteinExistence type="predicted"/>
<evidence type="ECO:0000313" key="3">
    <source>
        <dbReference type="Proteomes" id="UP000541444"/>
    </source>
</evidence>
<feature type="region of interest" description="Disordered" evidence="1">
    <location>
        <begin position="331"/>
        <end position="356"/>
    </location>
</feature>
<feature type="non-terminal residue" evidence="2">
    <location>
        <position position="1"/>
    </location>
</feature>
<evidence type="ECO:0000313" key="2">
    <source>
        <dbReference type="EMBL" id="KAF6150140.1"/>
    </source>
</evidence>
<sequence length="356" mass="40000">MVKTRSMVLEERIRSEMQRLKLKYFGDRSLEMVIPAPVPPTYQGLSGEEAAEVEEDFYYKWRFHVLVWIGEESWACFCTLAEDRVRGSYAGKGVKSTVERKKSLLDEVTEEETELELVLGELSLSRKKRVESKLKKVVKAQFTRSMTGVDEGKGKQMERRFELRLLGGEVTQGKRKRVEPLGGSGEKVTEGRSVLVDNLKEVKERDRLVILQGKEDTSQMVVRLVKGIWLGIEEQESELKKAKSELEKNLALAKSDALKEVKQLKAVHAMAIGQLQVEAKVNLDVTAKECDRLGLHLMLKGYSQEEVDAIKADTYAEEEEEAEVLGVVDGLDGVSPQTVPDNQGDDVELPEGGSEK</sequence>
<name>A0A7J7M5Q2_9MAGN</name>
<dbReference type="AlphaFoldDB" id="A0A7J7M5Q2"/>
<dbReference type="Proteomes" id="UP000541444">
    <property type="component" value="Unassembled WGS sequence"/>
</dbReference>
<reference evidence="2 3" key="1">
    <citation type="journal article" date="2020" name="IScience">
        <title>Genome Sequencing of the Endangered Kingdonia uniflora (Circaeasteraceae, Ranunculales) Reveals Potential Mechanisms of Evolutionary Specialization.</title>
        <authorList>
            <person name="Sun Y."/>
            <person name="Deng T."/>
            <person name="Zhang A."/>
            <person name="Moore M.J."/>
            <person name="Landis J.B."/>
            <person name="Lin N."/>
            <person name="Zhang H."/>
            <person name="Zhang X."/>
            <person name="Huang J."/>
            <person name="Zhang X."/>
            <person name="Sun H."/>
            <person name="Wang H."/>
        </authorList>
    </citation>
    <scope>NUCLEOTIDE SEQUENCE [LARGE SCALE GENOMIC DNA]</scope>
    <source>
        <strain evidence="2">TB1705</strain>
        <tissue evidence="2">Leaf</tissue>
    </source>
</reference>